<evidence type="ECO:0000313" key="2">
    <source>
        <dbReference type="Proteomes" id="UP000823775"/>
    </source>
</evidence>
<dbReference type="InterPro" id="IPR058055">
    <property type="entry name" value="PA-PLA1"/>
</dbReference>
<dbReference type="PANTHER" id="PTHR23509">
    <property type="entry name" value="PA-PL1 PHOSPHOLIPASE FAMILY"/>
    <property type="match status" value="1"/>
</dbReference>
<keyword evidence="2" id="KW-1185">Reference proteome</keyword>
<dbReference type="EMBL" id="JACEIK010036254">
    <property type="protein sequence ID" value="MCE5166905.1"/>
    <property type="molecule type" value="Genomic_DNA"/>
</dbReference>
<name>A0ABS8Y8H3_DATST</name>
<proteinExistence type="predicted"/>
<dbReference type="Proteomes" id="UP000823775">
    <property type="component" value="Unassembled WGS sequence"/>
</dbReference>
<comment type="caution">
    <text evidence="1">The sequence shown here is derived from an EMBL/GenBank/DDBJ whole genome shotgun (WGS) entry which is preliminary data.</text>
</comment>
<dbReference type="PANTHER" id="PTHR23509:SF10">
    <property type="entry name" value="LD21067P"/>
    <property type="match status" value="1"/>
</dbReference>
<sequence>MGGFTGRWDGVYVLVSGSKGTILSSGKSSKRKLAVQKKEVEYNMAKNRRILRGQWFAHKGGLDWLPLREDVAEQLEFACRSKVWHRRTFQPSGLYAARVDMQGFTPGLHAIFTGEDDTWEAWLNADASGFSGAIGFEEIVLS</sequence>
<accession>A0ABS8Y8H3</accession>
<reference evidence="1 2" key="1">
    <citation type="journal article" date="2021" name="BMC Genomics">
        <title>Datura genome reveals duplications of psychoactive alkaloid biosynthetic genes and high mutation rate following tissue culture.</title>
        <authorList>
            <person name="Rajewski A."/>
            <person name="Carter-House D."/>
            <person name="Stajich J."/>
            <person name="Litt A."/>
        </authorList>
    </citation>
    <scope>NUCLEOTIDE SEQUENCE [LARGE SCALE GENOMIC DNA]</scope>
    <source>
        <strain evidence="1">AR-01</strain>
    </source>
</reference>
<organism evidence="1 2">
    <name type="scientific">Datura stramonium</name>
    <name type="common">Jimsonweed</name>
    <name type="synonym">Common thornapple</name>
    <dbReference type="NCBI Taxonomy" id="4076"/>
    <lineage>
        <taxon>Eukaryota</taxon>
        <taxon>Viridiplantae</taxon>
        <taxon>Streptophyta</taxon>
        <taxon>Embryophyta</taxon>
        <taxon>Tracheophyta</taxon>
        <taxon>Spermatophyta</taxon>
        <taxon>Magnoliopsida</taxon>
        <taxon>eudicotyledons</taxon>
        <taxon>Gunneridae</taxon>
        <taxon>Pentapetalae</taxon>
        <taxon>asterids</taxon>
        <taxon>lamiids</taxon>
        <taxon>Solanales</taxon>
        <taxon>Solanaceae</taxon>
        <taxon>Solanoideae</taxon>
        <taxon>Datureae</taxon>
        <taxon>Datura</taxon>
    </lineage>
</organism>
<gene>
    <name evidence="1" type="primary">SGR2_1</name>
    <name evidence="1" type="ORF">HAX54_029286</name>
</gene>
<evidence type="ECO:0000313" key="1">
    <source>
        <dbReference type="EMBL" id="MCE5166905.1"/>
    </source>
</evidence>
<protein>
    <submittedName>
        <fullName evidence="1">Phospholipase sgr2</fullName>
    </submittedName>
</protein>